<dbReference type="AlphaFoldDB" id="A0A0N4YPF2"/>
<keyword evidence="3" id="KW-1185">Reference proteome</keyword>
<dbReference type="EMBL" id="UYSL01023921">
    <property type="protein sequence ID" value="VDL82853.1"/>
    <property type="molecule type" value="Genomic_DNA"/>
</dbReference>
<evidence type="ECO:0000313" key="4">
    <source>
        <dbReference type="WBParaSite" id="NBR_0001912301-mRNA-1"/>
    </source>
</evidence>
<organism evidence="4">
    <name type="scientific">Nippostrongylus brasiliensis</name>
    <name type="common">Rat hookworm</name>
    <dbReference type="NCBI Taxonomy" id="27835"/>
    <lineage>
        <taxon>Eukaryota</taxon>
        <taxon>Metazoa</taxon>
        <taxon>Ecdysozoa</taxon>
        <taxon>Nematoda</taxon>
        <taxon>Chromadorea</taxon>
        <taxon>Rhabditida</taxon>
        <taxon>Rhabditina</taxon>
        <taxon>Rhabditomorpha</taxon>
        <taxon>Strongyloidea</taxon>
        <taxon>Heligmosomidae</taxon>
        <taxon>Nippostrongylus</taxon>
    </lineage>
</organism>
<evidence type="ECO:0000313" key="3">
    <source>
        <dbReference type="Proteomes" id="UP000271162"/>
    </source>
</evidence>
<name>A0A0N4YPF2_NIPBR</name>
<evidence type="ECO:0000313" key="2">
    <source>
        <dbReference type="EMBL" id="VDL82853.1"/>
    </source>
</evidence>
<dbReference type="WBParaSite" id="NBR_0001912301-mRNA-1">
    <property type="protein sequence ID" value="NBR_0001912301-mRNA-1"/>
    <property type="gene ID" value="NBR_0001912301"/>
</dbReference>
<evidence type="ECO:0000256" key="1">
    <source>
        <dbReference type="SAM" id="MobiDB-lite"/>
    </source>
</evidence>
<feature type="compositionally biased region" description="Low complexity" evidence="1">
    <location>
        <begin position="39"/>
        <end position="67"/>
    </location>
</feature>
<reference evidence="2 3" key="2">
    <citation type="submission" date="2018-11" db="EMBL/GenBank/DDBJ databases">
        <authorList>
            <consortium name="Pathogen Informatics"/>
        </authorList>
    </citation>
    <scope>NUCLEOTIDE SEQUENCE [LARGE SCALE GENOMIC DNA]</scope>
</reference>
<dbReference type="Proteomes" id="UP000271162">
    <property type="component" value="Unassembled WGS sequence"/>
</dbReference>
<gene>
    <name evidence="2" type="ORF">NBR_LOCUS19124</name>
</gene>
<feature type="region of interest" description="Disordered" evidence="1">
    <location>
        <begin position="25"/>
        <end position="67"/>
    </location>
</feature>
<protein>
    <submittedName>
        <fullName evidence="2 4">Uncharacterized protein</fullName>
    </submittedName>
</protein>
<accession>A0A0N4YPF2</accession>
<sequence>MQEYLVGYLICITAGIQLCRCSELQSGPGEAGEHDDDNNNNNNNNDNNNNNNNDYNNDNNIDNNNYY</sequence>
<proteinExistence type="predicted"/>
<reference evidence="4" key="1">
    <citation type="submission" date="2017-02" db="UniProtKB">
        <authorList>
            <consortium name="WormBaseParasite"/>
        </authorList>
    </citation>
    <scope>IDENTIFICATION</scope>
</reference>